<comment type="catalytic activity">
    <reaction evidence="3 4">
        <text>holo-[ACP] + malonyl-CoA = malonyl-[ACP] + CoA</text>
        <dbReference type="Rhea" id="RHEA:41792"/>
        <dbReference type="Rhea" id="RHEA-COMP:9623"/>
        <dbReference type="Rhea" id="RHEA-COMP:9685"/>
        <dbReference type="ChEBI" id="CHEBI:57287"/>
        <dbReference type="ChEBI" id="CHEBI:57384"/>
        <dbReference type="ChEBI" id="CHEBI:64479"/>
        <dbReference type="ChEBI" id="CHEBI:78449"/>
        <dbReference type="EC" id="2.3.1.39"/>
    </reaction>
</comment>
<dbReference type="InterPro" id="IPR024925">
    <property type="entry name" value="Malonyl_CoA-ACP_transAc"/>
</dbReference>
<keyword evidence="8" id="KW-1185">Reference proteome</keyword>
<dbReference type="SMART" id="SM00827">
    <property type="entry name" value="PKS_AT"/>
    <property type="match status" value="1"/>
</dbReference>
<sequence>MSLAFLFPGQGSQYVGMGKDFYRRYEAIFSDLFNEANEVLGFDLQKMCFQGPAEYLTATEVAQPAILTASVGVYRLLEQEGITPSAMAGHSVGQFSALVASSSLTFADALQIVRKRGKCMASVKQPGSMVAIVTSKHELMAEALTWIEEQEIDIAAYNAPNQIVLSGAVEQMNEAYTVLDEIEGIKAKKLSVSQAFHSRLMKEMESEFMEFITQFSFDTPRVPIVLNCTATESQDVDLILEDVRRQCTSPVRWAQTIKRLAEMEMEQFVEVGSSKTLSGLMRSFAEGYQVHSTESPMALAKALKRMR</sequence>
<accession>A0A4R2RX93</accession>
<dbReference type="Gene3D" id="3.30.70.250">
    <property type="entry name" value="Malonyl-CoA ACP transacylase, ACP-binding"/>
    <property type="match status" value="1"/>
</dbReference>
<dbReference type="GO" id="GO:0005829">
    <property type="term" value="C:cytosol"/>
    <property type="evidence" value="ECO:0007669"/>
    <property type="project" value="TreeGrafter"/>
</dbReference>
<gene>
    <name evidence="7" type="ORF">EDD57_11332</name>
</gene>
<dbReference type="InterPro" id="IPR016035">
    <property type="entry name" value="Acyl_Trfase/lysoPLipase"/>
</dbReference>
<feature type="active site" evidence="5">
    <location>
        <position position="197"/>
    </location>
</feature>
<evidence type="ECO:0000256" key="3">
    <source>
        <dbReference type="ARBA" id="ARBA00048462"/>
    </source>
</evidence>
<dbReference type="SUPFAM" id="SSF52151">
    <property type="entry name" value="FabD/lysophospholipase-like"/>
    <property type="match status" value="1"/>
</dbReference>
<keyword evidence="1 4" id="KW-0808">Transferase</keyword>
<proteinExistence type="inferred from homology"/>
<dbReference type="Pfam" id="PF00698">
    <property type="entry name" value="Acyl_transf_1"/>
    <property type="match status" value="1"/>
</dbReference>
<dbReference type="GO" id="GO:0004314">
    <property type="term" value="F:[acyl-carrier-protein] S-malonyltransferase activity"/>
    <property type="evidence" value="ECO:0007669"/>
    <property type="project" value="UniProtKB-EC"/>
</dbReference>
<dbReference type="InterPro" id="IPR050858">
    <property type="entry name" value="Mal-CoA-ACP_Trans/PKS_FabD"/>
</dbReference>
<reference evidence="7 8" key="1">
    <citation type="submission" date="2019-03" db="EMBL/GenBank/DDBJ databases">
        <title>Genomic Encyclopedia of Type Strains, Phase IV (KMG-IV): sequencing the most valuable type-strain genomes for metagenomic binning, comparative biology and taxonomic classification.</title>
        <authorList>
            <person name="Goeker M."/>
        </authorList>
    </citation>
    <scope>NUCLEOTIDE SEQUENCE [LARGE SCALE GENOMIC DNA]</scope>
    <source>
        <strain evidence="7 8">DSM 46831</strain>
    </source>
</reference>
<dbReference type="GO" id="GO:0006633">
    <property type="term" value="P:fatty acid biosynthetic process"/>
    <property type="evidence" value="ECO:0007669"/>
    <property type="project" value="TreeGrafter"/>
</dbReference>
<evidence type="ECO:0000256" key="4">
    <source>
        <dbReference type="PIRNR" id="PIRNR000446"/>
    </source>
</evidence>
<dbReference type="NCBIfam" id="TIGR00128">
    <property type="entry name" value="fabD"/>
    <property type="match status" value="1"/>
</dbReference>
<dbReference type="Gene3D" id="3.40.366.10">
    <property type="entry name" value="Malonyl-Coenzyme A Acyl Carrier Protein, domain 2"/>
    <property type="match status" value="1"/>
</dbReference>
<dbReference type="InterPro" id="IPR016036">
    <property type="entry name" value="Malonyl_transacylase_ACP-bd"/>
</dbReference>
<dbReference type="Proteomes" id="UP000294746">
    <property type="component" value="Unassembled WGS sequence"/>
</dbReference>
<evidence type="ECO:0000256" key="2">
    <source>
        <dbReference type="ARBA" id="ARBA00023315"/>
    </source>
</evidence>
<evidence type="ECO:0000313" key="7">
    <source>
        <dbReference type="EMBL" id="TCP69110.1"/>
    </source>
</evidence>
<dbReference type="PIRSF" id="PIRSF000446">
    <property type="entry name" value="Mct"/>
    <property type="match status" value="1"/>
</dbReference>
<dbReference type="AlphaFoldDB" id="A0A4R2RX93"/>
<dbReference type="InterPro" id="IPR001227">
    <property type="entry name" value="Ac_transferase_dom_sf"/>
</dbReference>
<dbReference type="EC" id="2.3.1.39" evidence="4"/>
<evidence type="ECO:0000256" key="1">
    <source>
        <dbReference type="ARBA" id="ARBA00022679"/>
    </source>
</evidence>
<dbReference type="EMBL" id="SLXV01000013">
    <property type="protein sequence ID" value="TCP69110.1"/>
    <property type="molecule type" value="Genomic_DNA"/>
</dbReference>
<dbReference type="RefSeq" id="WP_131848554.1">
    <property type="nucleotide sequence ID" value="NZ_SLXV01000013.1"/>
</dbReference>
<feature type="domain" description="Malonyl-CoA:ACP transacylase (MAT)" evidence="6">
    <location>
        <begin position="6"/>
        <end position="297"/>
    </location>
</feature>
<evidence type="ECO:0000259" key="6">
    <source>
        <dbReference type="SMART" id="SM00827"/>
    </source>
</evidence>
<dbReference type="InterPro" id="IPR014043">
    <property type="entry name" value="Acyl_transferase_dom"/>
</dbReference>
<dbReference type="PANTHER" id="PTHR42681:SF1">
    <property type="entry name" value="MALONYL-COA-ACYL CARRIER PROTEIN TRANSACYLASE, MITOCHONDRIAL"/>
    <property type="match status" value="1"/>
</dbReference>
<dbReference type="OrthoDB" id="9768127at2"/>
<organism evidence="7 8">
    <name type="scientific">Baia soyae</name>
    <dbReference type="NCBI Taxonomy" id="1544746"/>
    <lineage>
        <taxon>Bacteria</taxon>
        <taxon>Bacillati</taxon>
        <taxon>Bacillota</taxon>
        <taxon>Bacilli</taxon>
        <taxon>Bacillales</taxon>
        <taxon>Thermoactinomycetaceae</taxon>
        <taxon>Baia</taxon>
    </lineage>
</organism>
<dbReference type="SUPFAM" id="SSF55048">
    <property type="entry name" value="Probable ACP-binding domain of malonyl-CoA ACP transacylase"/>
    <property type="match status" value="1"/>
</dbReference>
<dbReference type="InterPro" id="IPR004410">
    <property type="entry name" value="Malonyl_CoA-ACP_transAc_FabD"/>
</dbReference>
<name>A0A4R2RX93_9BACL</name>
<comment type="caution">
    <text evidence="7">The sequence shown here is derived from an EMBL/GenBank/DDBJ whole genome shotgun (WGS) entry which is preliminary data.</text>
</comment>
<keyword evidence="2 4" id="KW-0012">Acyltransferase</keyword>
<feature type="active site" evidence="5">
    <location>
        <position position="91"/>
    </location>
</feature>
<comment type="similarity">
    <text evidence="4">Belongs to the fabD family.</text>
</comment>
<protein>
    <recommendedName>
        <fullName evidence="4">Malonyl CoA-acyl carrier protein transacylase</fullName>
        <ecNumber evidence="4">2.3.1.39</ecNumber>
    </recommendedName>
</protein>
<dbReference type="PANTHER" id="PTHR42681">
    <property type="entry name" value="MALONYL-COA-ACYL CARRIER PROTEIN TRANSACYLASE, MITOCHONDRIAL"/>
    <property type="match status" value="1"/>
</dbReference>
<evidence type="ECO:0000256" key="5">
    <source>
        <dbReference type="PIRSR" id="PIRSR000446-1"/>
    </source>
</evidence>
<evidence type="ECO:0000313" key="8">
    <source>
        <dbReference type="Proteomes" id="UP000294746"/>
    </source>
</evidence>